<evidence type="ECO:0000313" key="2">
    <source>
        <dbReference type="EMBL" id="QDB78345.1"/>
    </source>
</evidence>
<feature type="domain" description="SIS" evidence="1">
    <location>
        <begin position="5"/>
        <end position="140"/>
    </location>
</feature>
<dbReference type="Pfam" id="PF13580">
    <property type="entry name" value="SIS_2"/>
    <property type="match status" value="1"/>
</dbReference>
<dbReference type="Gene3D" id="3.40.50.10490">
    <property type="entry name" value="Glucose-6-phosphate isomerase like protein, domain 1"/>
    <property type="match status" value="1"/>
</dbReference>
<organism evidence="2 3">
    <name type="scientific">Georgenia wutianyii</name>
    <dbReference type="NCBI Taxonomy" id="2585135"/>
    <lineage>
        <taxon>Bacteria</taxon>
        <taxon>Bacillati</taxon>
        <taxon>Actinomycetota</taxon>
        <taxon>Actinomycetes</taxon>
        <taxon>Micrococcales</taxon>
        <taxon>Bogoriellaceae</taxon>
        <taxon>Georgenia</taxon>
    </lineage>
</organism>
<dbReference type="NCBIfam" id="NF002805">
    <property type="entry name" value="PRK02947.1"/>
    <property type="match status" value="1"/>
</dbReference>
<dbReference type="GO" id="GO:0016853">
    <property type="term" value="F:isomerase activity"/>
    <property type="evidence" value="ECO:0007669"/>
    <property type="project" value="UniProtKB-KW"/>
</dbReference>
<name>A0ABX5VJP5_9MICO</name>
<dbReference type="InterPro" id="IPR046348">
    <property type="entry name" value="SIS_dom_sf"/>
</dbReference>
<dbReference type="RefSeq" id="WP_139072216.1">
    <property type="nucleotide sequence ID" value="NZ_CP040899.1"/>
</dbReference>
<accession>A0ABX5VJP5</accession>
<keyword evidence="3" id="KW-1185">Reference proteome</keyword>
<reference evidence="2 3" key="1">
    <citation type="submission" date="2019-05" db="EMBL/GenBank/DDBJ databases">
        <title>Georgenia *** sp. nov., and Georgenia *** sp. nov., isolated from the intestinal contents of plateau pika (Ochotona curzoniae) in the Qinghai-Tibet plateau of China.</title>
        <authorList>
            <person name="Tian Z."/>
        </authorList>
    </citation>
    <scope>NUCLEOTIDE SEQUENCE [LARGE SCALE GENOMIC DNA]</scope>
    <source>
        <strain evidence="2 3">Z294</strain>
    </source>
</reference>
<gene>
    <name evidence="2" type="ORF">FE251_02355</name>
</gene>
<proteinExistence type="predicted"/>
<dbReference type="EMBL" id="CP040899">
    <property type="protein sequence ID" value="QDB78345.1"/>
    <property type="molecule type" value="Genomic_DNA"/>
</dbReference>
<dbReference type="InterPro" id="IPR001347">
    <property type="entry name" value="SIS_dom"/>
</dbReference>
<keyword evidence="2" id="KW-0413">Isomerase</keyword>
<dbReference type="SUPFAM" id="SSF53697">
    <property type="entry name" value="SIS domain"/>
    <property type="match status" value="1"/>
</dbReference>
<dbReference type="Proteomes" id="UP000313948">
    <property type="component" value="Chromosome"/>
</dbReference>
<evidence type="ECO:0000259" key="1">
    <source>
        <dbReference type="Pfam" id="PF13580"/>
    </source>
</evidence>
<evidence type="ECO:0000313" key="3">
    <source>
        <dbReference type="Proteomes" id="UP000313948"/>
    </source>
</evidence>
<sequence length="248" mass="26649">MLHTYHAYISGMLSRVIEVNEKVLPLVIDETARRVREDRLIYVYGPGGHANIASQEAFFRAGGLMNIAAILDEGTMLSSGALRSMAMERTPGYGRVVIDNSGLGEGDLILVVNSYGMNSAVIDSTMRAKELGATVVGVSSRQHAETIGPDHPARHPSKQNLHDLADLFLDSLVPVGDAVMSFEGDVPPAGAVSTFANAFLMNAIQMLTIERVLKEGGRPAVWTSGNAPGGDEANAKLVDRFKGRIRYL</sequence>
<protein>
    <submittedName>
        <fullName evidence="2">Sugar isomerase domain-containing protein</fullName>
    </submittedName>
</protein>